<dbReference type="AlphaFoldDB" id="A0AAJ2JXZ2"/>
<protein>
    <submittedName>
        <fullName evidence="1">Uncharacterized protein</fullName>
    </submittedName>
</protein>
<evidence type="ECO:0000313" key="1">
    <source>
        <dbReference type="EMBL" id="MDT8976387.1"/>
    </source>
</evidence>
<gene>
    <name evidence="1" type="ORF">RQP50_09030</name>
</gene>
<sequence length="163" mass="18995">MKDIINKLSVENRKSKYVKIAHPIILIDEQPLDDILNEFYPDDMIVGLIPTIVDWISFDEESKVIEHIYESKDVIKILPILMCPDDCDLSCTVIVAEVETTNDQIKWNRIGIDKNNPMEVINKYKFFETGIEWLDNVPGMTFSKEDYKSLDKIYKRRIPCLAP</sequence>
<dbReference type="RefSeq" id="WP_072732255.1">
    <property type="nucleotide sequence ID" value="NZ_JAVYAA010000002.1"/>
</dbReference>
<comment type="caution">
    <text evidence="1">The sequence shown here is derived from an EMBL/GenBank/DDBJ whole genome shotgun (WGS) entry which is preliminary data.</text>
</comment>
<dbReference type="EMBL" id="JAVYAA010000002">
    <property type="protein sequence ID" value="MDT8976387.1"/>
    <property type="molecule type" value="Genomic_DNA"/>
</dbReference>
<accession>A0AAJ2JXZ2</accession>
<name>A0AAJ2JXZ2_9BACL</name>
<organism evidence="1 2">
    <name type="scientific">Paenibacillus suaedae</name>
    <dbReference type="NCBI Taxonomy" id="3077233"/>
    <lineage>
        <taxon>Bacteria</taxon>
        <taxon>Bacillati</taxon>
        <taxon>Bacillota</taxon>
        <taxon>Bacilli</taxon>
        <taxon>Bacillales</taxon>
        <taxon>Paenibacillaceae</taxon>
        <taxon>Paenibacillus</taxon>
    </lineage>
</organism>
<evidence type="ECO:0000313" key="2">
    <source>
        <dbReference type="Proteomes" id="UP001250538"/>
    </source>
</evidence>
<reference evidence="2" key="1">
    <citation type="submission" date="2023-09" db="EMBL/GenBank/DDBJ databases">
        <title>Paenibacillus sp. chi10 Genome sequencing and assembly.</title>
        <authorList>
            <person name="Kim I."/>
        </authorList>
    </citation>
    <scope>NUCLEOTIDE SEQUENCE [LARGE SCALE GENOMIC DNA]</scope>
    <source>
        <strain evidence="2">chi10</strain>
    </source>
</reference>
<keyword evidence="2" id="KW-1185">Reference proteome</keyword>
<proteinExistence type="predicted"/>
<dbReference type="Proteomes" id="UP001250538">
    <property type="component" value="Unassembled WGS sequence"/>
</dbReference>